<proteinExistence type="inferred from homology"/>
<dbReference type="Pfam" id="PF00270">
    <property type="entry name" value="DEAD"/>
    <property type="match status" value="1"/>
</dbReference>
<comment type="function">
    <text evidence="15">Plays a critical role in recombination and DNA repair. Helps process Holliday junction intermediates to mature products by catalyzing branch migration. Has replication fork regression activity, unwinds stalled or blocked replication forks to make a HJ that can be resolved. Has a DNA unwinding activity characteristic of a DNA helicase with 3'-5' polarity.</text>
</comment>
<comment type="similarity">
    <text evidence="1 15">Belongs to the helicase family. RecG subfamily.</text>
</comment>
<evidence type="ECO:0000259" key="17">
    <source>
        <dbReference type="PROSITE" id="PS51194"/>
    </source>
</evidence>
<dbReference type="Proteomes" id="UP000016649">
    <property type="component" value="Unassembled WGS sequence"/>
</dbReference>
<dbReference type="PANTHER" id="PTHR47964">
    <property type="entry name" value="ATP-DEPENDENT DNA HELICASE HOMOLOG RECG, CHLOROPLASTIC"/>
    <property type="match status" value="1"/>
</dbReference>
<keyword evidence="11" id="KW-0413">Isomerase</keyword>
<dbReference type="PROSITE" id="PS51192">
    <property type="entry name" value="HELICASE_ATP_BIND_1"/>
    <property type="match status" value="1"/>
</dbReference>
<comment type="caution">
    <text evidence="18">The sequence shown here is derived from an EMBL/GenBank/DDBJ whole genome shotgun (WGS) entry which is preliminary data.</text>
</comment>
<keyword evidence="8" id="KW-0238">DNA-binding</keyword>
<keyword evidence="4 15" id="KW-0227">DNA damage</keyword>
<evidence type="ECO:0000256" key="5">
    <source>
        <dbReference type="ARBA" id="ARBA00022801"/>
    </source>
</evidence>
<dbReference type="EC" id="5.6.2.4" evidence="13 15"/>
<dbReference type="InterPro" id="IPR001650">
    <property type="entry name" value="Helicase_C-like"/>
</dbReference>
<evidence type="ECO:0000256" key="6">
    <source>
        <dbReference type="ARBA" id="ARBA00022806"/>
    </source>
</evidence>
<keyword evidence="5 15" id="KW-0378">Hydrolase</keyword>
<dbReference type="Gene3D" id="2.40.50.140">
    <property type="entry name" value="Nucleic acid-binding proteins"/>
    <property type="match status" value="1"/>
</dbReference>
<evidence type="ECO:0000256" key="11">
    <source>
        <dbReference type="ARBA" id="ARBA00023235"/>
    </source>
</evidence>
<keyword evidence="6 15" id="KW-0347">Helicase</keyword>
<feature type="domain" description="Helicase C-terminal" evidence="17">
    <location>
        <begin position="506"/>
        <end position="674"/>
    </location>
</feature>
<keyword evidence="7 15" id="KW-0067">ATP-binding</keyword>
<dbReference type="SMART" id="SM00487">
    <property type="entry name" value="DEXDc"/>
    <property type="match status" value="1"/>
</dbReference>
<accession>A0ABN0NW94</accession>
<dbReference type="InterPro" id="IPR012340">
    <property type="entry name" value="NA-bd_OB-fold"/>
</dbReference>
<dbReference type="PROSITE" id="PS51194">
    <property type="entry name" value="HELICASE_CTER"/>
    <property type="match status" value="1"/>
</dbReference>
<evidence type="ECO:0000256" key="15">
    <source>
        <dbReference type="RuleBase" id="RU363016"/>
    </source>
</evidence>
<dbReference type="InterPro" id="IPR047112">
    <property type="entry name" value="RecG/Mfd"/>
</dbReference>
<evidence type="ECO:0000313" key="18">
    <source>
        <dbReference type="EMBL" id="ERJ91655.1"/>
    </source>
</evidence>
<keyword evidence="3 15" id="KW-0547">Nucleotide-binding</keyword>
<dbReference type="InterPro" id="IPR027417">
    <property type="entry name" value="P-loop_NTPase"/>
</dbReference>
<dbReference type="PANTHER" id="PTHR47964:SF1">
    <property type="entry name" value="ATP-DEPENDENT DNA HELICASE HOMOLOG RECG, CHLOROPLASTIC"/>
    <property type="match status" value="1"/>
</dbReference>
<keyword evidence="9 15" id="KW-0233">DNA recombination</keyword>
<dbReference type="InterPro" id="IPR045562">
    <property type="entry name" value="RecG_dom3_C"/>
</dbReference>
<protein>
    <recommendedName>
        <fullName evidence="2 15">ATP-dependent DNA helicase RecG</fullName>
        <ecNumber evidence="13 15">5.6.2.4</ecNumber>
    </recommendedName>
</protein>
<dbReference type="Pfam" id="PF17191">
    <property type="entry name" value="RecG_wedge"/>
    <property type="match status" value="1"/>
</dbReference>
<evidence type="ECO:0000256" key="14">
    <source>
        <dbReference type="ARBA" id="ARBA00048988"/>
    </source>
</evidence>
<dbReference type="Pfam" id="PF00271">
    <property type="entry name" value="Helicase_C"/>
    <property type="match status" value="1"/>
</dbReference>
<feature type="domain" description="Helicase ATP-binding" evidence="16">
    <location>
        <begin position="313"/>
        <end position="487"/>
    </location>
</feature>
<evidence type="ECO:0000256" key="12">
    <source>
        <dbReference type="ARBA" id="ARBA00034617"/>
    </source>
</evidence>
<dbReference type="InterPro" id="IPR004609">
    <property type="entry name" value="ATP-dep_DNA_helicase_RecG"/>
</dbReference>
<comment type="catalytic activity">
    <reaction evidence="14 15">
        <text>ATP + H2O = ADP + phosphate + H(+)</text>
        <dbReference type="Rhea" id="RHEA:13065"/>
        <dbReference type="ChEBI" id="CHEBI:15377"/>
        <dbReference type="ChEBI" id="CHEBI:15378"/>
        <dbReference type="ChEBI" id="CHEBI:30616"/>
        <dbReference type="ChEBI" id="CHEBI:43474"/>
        <dbReference type="ChEBI" id="CHEBI:456216"/>
        <dbReference type="EC" id="5.6.2.4"/>
    </reaction>
</comment>
<dbReference type="SUPFAM" id="SSF50249">
    <property type="entry name" value="Nucleic acid-binding proteins"/>
    <property type="match status" value="1"/>
</dbReference>
<dbReference type="InterPro" id="IPR033454">
    <property type="entry name" value="RecG_wedge"/>
</dbReference>
<evidence type="ECO:0000256" key="9">
    <source>
        <dbReference type="ARBA" id="ARBA00023172"/>
    </source>
</evidence>
<evidence type="ECO:0000256" key="8">
    <source>
        <dbReference type="ARBA" id="ARBA00023125"/>
    </source>
</evidence>
<dbReference type="RefSeq" id="WP_021686281.1">
    <property type="nucleotide sequence ID" value="NZ_KI260554.1"/>
</dbReference>
<evidence type="ECO:0000256" key="3">
    <source>
        <dbReference type="ARBA" id="ARBA00022741"/>
    </source>
</evidence>
<dbReference type="EMBL" id="AWVH01000044">
    <property type="protein sequence ID" value="ERJ91655.1"/>
    <property type="molecule type" value="Genomic_DNA"/>
</dbReference>
<evidence type="ECO:0000256" key="2">
    <source>
        <dbReference type="ARBA" id="ARBA00017846"/>
    </source>
</evidence>
<evidence type="ECO:0000256" key="10">
    <source>
        <dbReference type="ARBA" id="ARBA00023204"/>
    </source>
</evidence>
<sequence>MKLQDIGIPITHISGVGQTLAAAFAAVNVFTVSDLLTYYPRTWEDRTQRRFLSQFAQGKVHTAASVISHEWFGFGRMKTLKIIIGDGSERGVLVCFNRPFLQKTLPVGAVISVSGKFSYRYGEIQSSAFEASVLSKEGSLDEWQHTPLPDSAVYSVYPLTDGLTQTQVRKAVSRALKEYTKGIESEVSSEILAKHGFLEKAQAIKAIHMPADMAEALSAKRSIIFEELYLFQKAVLKRAARRKTNALIPESTYATEKEFFASLSPRQKQLAARLPFALTQDQRTVIAQMNADIDAGFVSSQKNSGTHQSNTDTLKTPFHMARLLQGDVGSGKTLTAFFAALRVIDWGAQCAFLAPTELLSRQHAENASRLLEPLVGANGQGVRTAFLTGNVKNKNRTPLLQALKDGEIDIVLGTHALFSKNVLYRNLKLVIIDEQHRFGVVQRATIIDKGRTSLVQPQEPAVLMMSATPIPQTLAHTLYGDLDVSVIKTMPQGRKSIRTYLTKKGNEQRVYEAVREELKKGHQAYFIYPRIAGDDESGDKMQNEELKSAENMYRCLSQQIYPEFSCALIHSKIEESEQERTLHRFQSGDIQVLAATSVVEVGVDVANATCMVIEQAERFGLAALHQLRGRVGRGSAQSFCFLIYGTRLTQEGKARLKVLHESTDGFFIAEEDLRLRGPGEVGGIQQSGYLTLGLADPVRDKELLALAHEEVQKEVEHF</sequence>
<comment type="catalytic activity">
    <reaction evidence="12 15">
        <text>Couples ATP hydrolysis with the unwinding of duplex DNA by translocating in the 3'-5' direction.</text>
        <dbReference type="EC" id="5.6.2.4"/>
    </reaction>
</comment>
<reference evidence="18 19" key="1">
    <citation type="submission" date="2013-08" db="EMBL/GenBank/DDBJ databases">
        <authorList>
            <person name="Weinstock G."/>
            <person name="Sodergren E."/>
            <person name="Wylie T."/>
            <person name="Fulton L."/>
            <person name="Fulton R."/>
            <person name="Fronick C."/>
            <person name="O'Laughlin M."/>
            <person name="Godfrey J."/>
            <person name="Miner T."/>
            <person name="Herter B."/>
            <person name="Appelbaum E."/>
            <person name="Cordes M."/>
            <person name="Lek S."/>
            <person name="Wollam A."/>
            <person name="Pepin K.H."/>
            <person name="Palsikar V.B."/>
            <person name="Mitreva M."/>
            <person name="Wilson R.K."/>
        </authorList>
    </citation>
    <scope>NUCLEOTIDE SEQUENCE [LARGE SCALE GENOMIC DNA]</scope>
    <source>
        <strain evidence="18 19">ATCC 700332</strain>
    </source>
</reference>
<organism evidence="18 19">
    <name type="scientific">Treponema lecithinolyticum ATCC 700332</name>
    <dbReference type="NCBI Taxonomy" id="1321815"/>
    <lineage>
        <taxon>Bacteria</taxon>
        <taxon>Pseudomonadati</taxon>
        <taxon>Spirochaetota</taxon>
        <taxon>Spirochaetia</taxon>
        <taxon>Spirochaetales</taxon>
        <taxon>Treponemataceae</taxon>
        <taxon>Treponema</taxon>
    </lineage>
</organism>
<dbReference type="InterPro" id="IPR014001">
    <property type="entry name" value="Helicase_ATP-bd"/>
</dbReference>
<dbReference type="SUPFAM" id="SSF52540">
    <property type="entry name" value="P-loop containing nucleoside triphosphate hydrolases"/>
    <property type="match status" value="2"/>
</dbReference>
<gene>
    <name evidence="18" type="ORF">HMPREF9193_02108</name>
</gene>
<dbReference type="GO" id="GO:0004386">
    <property type="term" value="F:helicase activity"/>
    <property type="evidence" value="ECO:0007669"/>
    <property type="project" value="UniProtKB-KW"/>
</dbReference>
<dbReference type="CDD" id="cd04488">
    <property type="entry name" value="RecG_wedge_OBF"/>
    <property type="match status" value="1"/>
</dbReference>
<evidence type="ECO:0000256" key="1">
    <source>
        <dbReference type="ARBA" id="ARBA00007504"/>
    </source>
</evidence>
<keyword evidence="10 15" id="KW-0234">DNA repair</keyword>
<evidence type="ECO:0000256" key="4">
    <source>
        <dbReference type="ARBA" id="ARBA00022763"/>
    </source>
</evidence>
<dbReference type="InterPro" id="IPR011545">
    <property type="entry name" value="DEAD/DEAH_box_helicase_dom"/>
</dbReference>
<name>A0ABN0NW94_TRELE</name>
<dbReference type="Gene3D" id="3.40.50.300">
    <property type="entry name" value="P-loop containing nucleotide triphosphate hydrolases"/>
    <property type="match status" value="2"/>
</dbReference>
<evidence type="ECO:0000256" key="7">
    <source>
        <dbReference type="ARBA" id="ARBA00022840"/>
    </source>
</evidence>
<dbReference type="Pfam" id="PF19833">
    <property type="entry name" value="RecG_dom3_C"/>
    <property type="match status" value="1"/>
</dbReference>
<evidence type="ECO:0000256" key="13">
    <source>
        <dbReference type="ARBA" id="ARBA00034808"/>
    </source>
</evidence>
<keyword evidence="19" id="KW-1185">Reference proteome</keyword>
<dbReference type="NCBIfam" id="TIGR00643">
    <property type="entry name" value="recG"/>
    <property type="match status" value="1"/>
</dbReference>
<dbReference type="SMART" id="SM00490">
    <property type="entry name" value="HELICc"/>
    <property type="match status" value="1"/>
</dbReference>
<evidence type="ECO:0000313" key="19">
    <source>
        <dbReference type="Proteomes" id="UP000016649"/>
    </source>
</evidence>
<evidence type="ECO:0000259" key="16">
    <source>
        <dbReference type="PROSITE" id="PS51192"/>
    </source>
</evidence>